<dbReference type="Gene3D" id="1.10.3720.10">
    <property type="entry name" value="MetI-like"/>
    <property type="match status" value="1"/>
</dbReference>
<dbReference type="CDD" id="cd03262">
    <property type="entry name" value="ABC_HisP_GlnQ"/>
    <property type="match status" value="1"/>
</dbReference>
<dbReference type="PANTHER" id="PTHR43166">
    <property type="entry name" value="AMINO ACID IMPORT ATP-BINDING PROTEIN"/>
    <property type="match status" value="1"/>
</dbReference>
<gene>
    <name evidence="15" type="ORF">MJO55_29025</name>
</gene>
<evidence type="ECO:0000256" key="8">
    <source>
        <dbReference type="ARBA" id="ARBA00022840"/>
    </source>
</evidence>
<dbReference type="PROSITE" id="PS50893">
    <property type="entry name" value="ABC_TRANSPORTER_2"/>
    <property type="match status" value="1"/>
</dbReference>
<dbReference type="InterPro" id="IPR003439">
    <property type="entry name" value="ABC_transporter-like_ATP-bd"/>
</dbReference>
<evidence type="ECO:0000313" key="15">
    <source>
        <dbReference type="EMBL" id="UVY95903.1"/>
    </source>
</evidence>
<keyword evidence="7" id="KW-0547">Nucleotide-binding</keyword>
<dbReference type="InterPro" id="IPR010065">
    <property type="entry name" value="AA_ABC_transptr_permease_3TM"/>
</dbReference>
<keyword evidence="5" id="KW-1003">Cell membrane</keyword>
<evidence type="ECO:0000259" key="14">
    <source>
        <dbReference type="PROSITE" id="PS50928"/>
    </source>
</evidence>
<reference evidence="15" key="1">
    <citation type="submission" date="2022-08" db="EMBL/GenBank/DDBJ databases">
        <title>Whole genome sequencing of non-tuberculosis mycobacteria type-strains.</title>
        <authorList>
            <person name="Igarashi Y."/>
            <person name="Osugi A."/>
            <person name="Mitarai S."/>
        </authorList>
    </citation>
    <scope>NUCLEOTIDE SEQUENCE</scope>
    <source>
        <strain evidence="15">JCM 16372</strain>
    </source>
</reference>
<sequence length="545" mass="58722">MTEFLHYLVDPFLWRGLVVAIQITAVSMALALVLGLLLALMRESRHAVLRLPAAFYTWLMRGTPLLLQLVFLYTALPSLGFSLGPVVTAMIGFTMNEAAFSGEIIRGGITSVGKSQVVAASSLGMGPVLTLRRVIMPQALRAIVPALGNNAISMLKFTSLASVIAVNELTLRSQTIVATNFEFFPVFLAAGAMYLAATTVMGFGQSALERKFALDRPTTPQAGFFARAVGLPRRRPKGGAATTPEPSPPVPADPPSDAGAAAPAPETAGVADLIARQATAPSESSGDSTHFVSCRNVHKAYEGRQILTGVDLDVQQGEVVVLMGPSGSGKSTLLRLINHLEDVDDGEVLVDGRHVGYELKDGALRPVSRLAQARAEARIGMVFQHFNLFDHLTVLDNISIAPMRVYGRDQTETKELALALLRDVGLEQHAHHLPHRLSGGQQQRVAIARALAIQPKLMLFDEPTSALDPELVGEVLQVIRRLAEAGMTMLVVTHEVRFAREVADRVVFMDGGKVVEQGTPQDVLDRPSHPRTQRFLNLVAQTEGV</sequence>
<dbReference type="Proteomes" id="UP001055159">
    <property type="component" value="Chromosome"/>
</dbReference>
<dbReference type="PANTHER" id="PTHR43166:SF9">
    <property type="entry name" value="GLUTAMATE_ASPARTATE IMPORT ATP-BINDING PROTEIN GLTL"/>
    <property type="match status" value="1"/>
</dbReference>
<evidence type="ECO:0000256" key="3">
    <source>
        <dbReference type="ARBA" id="ARBA00005417"/>
    </source>
</evidence>
<name>A0ABY5TT19_9MYCO</name>
<evidence type="ECO:0000256" key="1">
    <source>
        <dbReference type="ARBA" id="ARBA00004202"/>
    </source>
</evidence>
<feature type="compositionally biased region" description="Pro residues" evidence="12">
    <location>
        <begin position="245"/>
        <end position="254"/>
    </location>
</feature>
<dbReference type="RefSeq" id="WP_262875815.1">
    <property type="nucleotide sequence ID" value="NZ_CP092427.2"/>
</dbReference>
<comment type="caution">
    <text evidence="11">Lacks conserved residue(s) required for the propagation of feature annotation.</text>
</comment>
<evidence type="ECO:0000256" key="11">
    <source>
        <dbReference type="RuleBase" id="RU363032"/>
    </source>
</evidence>
<dbReference type="NCBIfam" id="TIGR01726">
    <property type="entry name" value="HEQRo_perm_3TM"/>
    <property type="match status" value="1"/>
</dbReference>
<dbReference type="EMBL" id="CP092427">
    <property type="protein sequence ID" value="UVY95903.1"/>
    <property type="molecule type" value="Genomic_DNA"/>
</dbReference>
<keyword evidence="9 11" id="KW-1133">Transmembrane helix</keyword>
<comment type="subcellular location">
    <subcellularLocation>
        <location evidence="2 11">Cell membrane</location>
        <topology evidence="2 11">Multi-pass membrane protein</topology>
    </subcellularLocation>
    <subcellularLocation>
        <location evidence="1">Cell membrane</location>
        <topology evidence="1">Peripheral membrane protein</topology>
    </subcellularLocation>
</comment>
<evidence type="ECO:0000259" key="13">
    <source>
        <dbReference type="PROSITE" id="PS50893"/>
    </source>
</evidence>
<organism evidence="15 16">
    <name type="scientific">Mycolicibacterium rufum</name>
    <dbReference type="NCBI Taxonomy" id="318424"/>
    <lineage>
        <taxon>Bacteria</taxon>
        <taxon>Bacillati</taxon>
        <taxon>Actinomycetota</taxon>
        <taxon>Actinomycetes</taxon>
        <taxon>Mycobacteriales</taxon>
        <taxon>Mycobacteriaceae</taxon>
        <taxon>Mycolicibacterium</taxon>
    </lineage>
</organism>
<feature type="transmembrane region" description="Helical" evidence="11">
    <location>
        <begin position="12"/>
        <end position="41"/>
    </location>
</feature>
<evidence type="ECO:0000256" key="12">
    <source>
        <dbReference type="SAM" id="MobiDB-lite"/>
    </source>
</evidence>
<evidence type="ECO:0000256" key="6">
    <source>
        <dbReference type="ARBA" id="ARBA00022692"/>
    </source>
</evidence>
<evidence type="ECO:0000256" key="7">
    <source>
        <dbReference type="ARBA" id="ARBA00022741"/>
    </source>
</evidence>
<feature type="compositionally biased region" description="Low complexity" evidence="12">
    <location>
        <begin position="255"/>
        <end position="265"/>
    </location>
</feature>
<dbReference type="CDD" id="cd06261">
    <property type="entry name" value="TM_PBP2"/>
    <property type="match status" value="1"/>
</dbReference>
<feature type="domain" description="ABC transporter" evidence="13">
    <location>
        <begin position="292"/>
        <end position="536"/>
    </location>
</feature>
<evidence type="ECO:0000256" key="9">
    <source>
        <dbReference type="ARBA" id="ARBA00022989"/>
    </source>
</evidence>
<dbReference type="SMART" id="SM00382">
    <property type="entry name" value="AAA"/>
    <property type="match status" value="1"/>
</dbReference>
<keyword evidence="4 11" id="KW-0813">Transport</keyword>
<dbReference type="InterPro" id="IPR050086">
    <property type="entry name" value="MetN_ABC_transporter-like"/>
</dbReference>
<proteinExistence type="inferred from homology"/>
<comment type="similarity">
    <text evidence="3">Belongs to the ABC transporter superfamily.</text>
</comment>
<dbReference type="InterPro" id="IPR003593">
    <property type="entry name" value="AAA+_ATPase"/>
</dbReference>
<feature type="domain" description="ABC transmembrane type-1" evidence="14">
    <location>
        <begin position="17"/>
        <end position="205"/>
    </location>
</feature>
<keyword evidence="16" id="KW-1185">Reference proteome</keyword>
<dbReference type="InterPro" id="IPR000515">
    <property type="entry name" value="MetI-like"/>
</dbReference>
<protein>
    <submittedName>
        <fullName evidence="15">Amino acid ABC transporter permease/ATP-binding protein</fullName>
    </submittedName>
</protein>
<keyword evidence="6 11" id="KW-0812">Transmembrane</keyword>
<comment type="similarity">
    <text evidence="11">Belongs to the binding-protein-dependent transport system permease family.</text>
</comment>
<dbReference type="Pfam" id="PF00005">
    <property type="entry name" value="ABC_tran"/>
    <property type="match status" value="1"/>
</dbReference>
<evidence type="ECO:0000256" key="5">
    <source>
        <dbReference type="ARBA" id="ARBA00022475"/>
    </source>
</evidence>
<dbReference type="SUPFAM" id="SSF52540">
    <property type="entry name" value="P-loop containing nucleoside triphosphate hydrolases"/>
    <property type="match status" value="1"/>
</dbReference>
<evidence type="ECO:0000256" key="10">
    <source>
        <dbReference type="ARBA" id="ARBA00023136"/>
    </source>
</evidence>
<dbReference type="Gene3D" id="3.40.50.300">
    <property type="entry name" value="P-loop containing nucleotide triphosphate hydrolases"/>
    <property type="match status" value="1"/>
</dbReference>
<dbReference type="Pfam" id="PF00528">
    <property type="entry name" value="BPD_transp_1"/>
    <property type="match status" value="1"/>
</dbReference>
<keyword evidence="10 11" id="KW-0472">Membrane</keyword>
<accession>A0ABY5TT19</accession>
<feature type="region of interest" description="Disordered" evidence="12">
    <location>
        <begin position="233"/>
        <end position="265"/>
    </location>
</feature>
<dbReference type="InterPro" id="IPR027417">
    <property type="entry name" value="P-loop_NTPase"/>
</dbReference>
<dbReference type="InterPro" id="IPR035906">
    <property type="entry name" value="MetI-like_sf"/>
</dbReference>
<keyword evidence="8" id="KW-0067">ATP-binding</keyword>
<evidence type="ECO:0000256" key="2">
    <source>
        <dbReference type="ARBA" id="ARBA00004651"/>
    </source>
</evidence>
<dbReference type="PROSITE" id="PS50928">
    <property type="entry name" value="ABC_TM1"/>
    <property type="match status" value="1"/>
</dbReference>
<dbReference type="SUPFAM" id="SSF161098">
    <property type="entry name" value="MetI-like"/>
    <property type="match status" value="1"/>
</dbReference>
<evidence type="ECO:0000256" key="4">
    <source>
        <dbReference type="ARBA" id="ARBA00022448"/>
    </source>
</evidence>
<dbReference type="PROSITE" id="PS00211">
    <property type="entry name" value="ABC_TRANSPORTER_1"/>
    <property type="match status" value="1"/>
</dbReference>
<dbReference type="InterPro" id="IPR017871">
    <property type="entry name" value="ABC_transporter-like_CS"/>
</dbReference>
<evidence type="ECO:0000313" key="16">
    <source>
        <dbReference type="Proteomes" id="UP001055159"/>
    </source>
</evidence>